<accession>A0A401UKJ2</accession>
<dbReference type="RefSeq" id="WP_125000084.1">
    <property type="nucleotide sequence ID" value="NZ_BHYK01000008.1"/>
</dbReference>
<dbReference type="GO" id="GO:0004853">
    <property type="term" value="F:uroporphyrinogen decarboxylase activity"/>
    <property type="evidence" value="ECO:0007669"/>
    <property type="project" value="InterPro"/>
</dbReference>
<dbReference type="PANTHER" id="PTHR47099">
    <property type="entry name" value="METHYLCOBAMIDE:COM METHYLTRANSFERASE MTBA"/>
    <property type="match status" value="1"/>
</dbReference>
<dbReference type="PANTHER" id="PTHR47099:SF1">
    <property type="entry name" value="METHYLCOBAMIDE:COM METHYLTRANSFERASE MTBA"/>
    <property type="match status" value="1"/>
</dbReference>
<dbReference type="InterPro" id="IPR038071">
    <property type="entry name" value="UROD/MetE-like_sf"/>
</dbReference>
<evidence type="ECO:0000259" key="1">
    <source>
        <dbReference type="Pfam" id="PF01208"/>
    </source>
</evidence>
<dbReference type="EMBL" id="BHYK01000008">
    <property type="protein sequence ID" value="GCD10067.1"/>
    <property type="molecule type" value="Genomic_DNA"/>
</dbReference>
<sequence length="289" mass="32616">MGKIIDFNCTYDNSIGMFKEVTQKTNLQFPEAYKHWDSMTILAKELKEHDKSPFCELPFCHTVEGEAMGGSINYGDDKIGPRAKDYICTTAEEILALPEIDYSKGRISEVLKACEYLRKKGENVVLYVSGPFTIMNVLIDPRHVFKIFKKNPEAMKDIFHKFQNEILRFIAEAQKSGVNMISYGDSSGGLNILGPKVSEQVVEMFTYPLLKSIEEILSDETIVLLCPKTTFALLGTDKAVWKDIQMKAPIKYAKACVEVIGKAKFIGQMCIKNKEFELKNGIIKAIDLL</sequence>
<gene>
    <name evidence="2" type="ORF">Ctaglu_16900</name>
</gene>
<keyword evidence="3" id="KW-1185">Reference proteome</keyword>
<reference evidence="2 3" key="1">
    <citation type="submission" date="2018-11" db="EMBL/GenBank/DDBJ databases">
        <title>Genome sequencing and assembly of Clostridium tagluense strain A121.</title>
        <authorList>
            <person name="Murakami T."/>
            <person name="Segawa T."/>
            <person name="Shcherbakova V.A."/>
            <person name="Mori H."/>
            <person name="Yoshimura Y."/>
        </authorList>
    </citation>
    <scope>NUCLEOTIDE SEQUENCE [LARGE SCALE GENOMIC DNA]</scope>
    <source>
        <strain evidence="2 3">A121</strain>
    </source>
</reference>
<feature type="domain" description="Uroporphyrinogen decarboxylase (URO-D)" evidence="1">
    <location>
        <begin position="22"/>
        <end position="216"/>
    </location>
</feature>
<dbReference type="InterPro" id="IPR000257">
    <property type="entry name" value="Uroporphyrinogen_deCOase"/>
</dbReference>
<proteinExistence type="predicted"/>
<organism evidence="2 3">
    <name type="scientific">Clostridium tagluense</name>
    <dbReference type="NCBI Taxonomy" id="360422"/>
    <lineage>
        <taxon>Bacteria</taxon>
        <taxon>Bacillati</taxon>
        <taxon>Bacillota</taxon>
        <taxon>Clostridia</taxon>
        <taxon>Eubacteriales</taxon>
        <taxon>Clostridiaceae</taxon>
        <taxon>Clostridium</taxon>
    </lineage>
</organism>
<evidence type="ECO:0000313" key="3">
    <source>
        <dbReference type="Proteomes" id="UP000287872"/>
    </source>
</evidence>
<name>A0A401UKJ2_9CLOT</name>
<dbReference type="OrthoDB" id="2135496at2"/>
<dbReference type="Pfam" id="PF01208">
    <property type="entry name" value="URO-D"/>
    <property type="match status" value="1"/>
</dbReference>
<dbReference type="GO" id="GO:0006779">
    <property type="term" value="P:porphyrin-containing compound biosynthetic process"/>
    <property type="evidence" value="ECO:0007669"/>
    <property type="project" value="InterPro"/>
</dbReference>
<protein>
    <recommendedName>
        <fullName evidence="1">Uroporphyrinogen decarboxylase (URO-D) domain-containing protein</fullName>
    </recommendedName>
</protein>
<dbReference type="AlphaFoldDB" id="A0A401UKJ2"/>
<dbReference type="Gene3D" id="3.20.20.210">
    <property type="match status" value="1"/>
</dbReference>
<dbReference type="SUPFAM" id="SSF51726">
    <property type="entry name" value="UROD/MetE-like"/>
    <property type="match status" value="1"/>
</dbReference>
<comment type="caution">
    <text evidence="2">The sequence shown here is derived from an EMBL/GenBank/DDBJ whole genome shotgun (WGS) entry which is preliminary data.</text>
</comment>
<dbReference type="InterPro" id="IPR052024">
    <property type="entry name" value="Methanogen_methyltrans"/>
</dbReference>
<evidence type="ECO:0000313" key="2">
    <source>
        <dbReference type="EMBL" id="GCD10067.1"/>
    </source>
</evidence>
<dbReference type="Proteomes" id="UP000287872">
    <property type="component" value="Unassembled WGS sequence"/>
</dbReference>